<evidence type="ECO:0000313" key="1">
    <source>
        <dbReference type="EMBL" id="MBW82070.1"/>
    </source>
</evidence>
<protein>
    <submittedName>
        <fullName evidence="1">Uncharacterized protein</fullName>
    </submittedName>
</protein>
<reference evidence="1" key="1">
    <citation type="submission" date="2018-02" db="EMBL/GenBank/DDBJ databases">
        <title>Rhizophora mucronata_Transcriptome.</title>
        <authorList>
            <person name="Meera S.P."/>
            <person name="Sreeshan A."/>
            <person name="Augustine A."/>
        </authorList>
    </citation>
    <scope>NUCLEOTIDE SEQUENCE</scope>
    <source>
        <tissue evidence="1">Leaf</tissue>
    </source>
</reference>
<proteinExistence type="predicted"/>
<accession>A0A2P2ILF4</accession>
<dbReference type="EMBL" id="GGEC01001587">
    <property type="protein sequence ID" value="MBW82070.1"/>
    <property type="molecule type" value="Transcribed_RNA"/>
</dbReference>
<name>A0A2P2ILF4_RHIMU</name>
<sequence>MPKYENSQAWKMNII</sequence>
<organism evidence="1">
    <name type="scientific">Rhizophora mucronata</name>
    <name type="common">Asiatic mangrove</name>
    <dbReference type="NCBI Taxonomy" id="61149"/>
    <lineage>
        <taxon>Eukaryota</taxon>
        <taxon>Viridiplantae</taxon>
        <taxon>Streptophyta</taxon>
        <taxon>Embryophyta</taxon>
        <taxon>Tracheophyta</taxon>
        <taxon>Spermatophyta</taxon>
        <taxon>Magnoliopsida</taxon>
        <taxon>eudicotyledons</taxon>
        <taxon>Gunneridae</taxon>
        <taxon>Pentapetalae</taxon>
        <taxon>rosids</taxon>
        <taxon>fabids</taxon>
        <taxon>Malpighiales</taxon>
        <taxon>Rhizophoraceae</taxon>
        <taxon>Rhizophora</taxon>
    </lineage>
</organism>